<protein>
    <recommendedName>
        <fullName evidence="1">SET domain-containing protein</fullName>
    </recommendedName>
</protein>
<dbReference type="Pfam" id="PF00856">
    <property type="entry name" value="SET"/>
    <property type="match status" value="1"/>
</dbReference>
<reference evidence="3" key="1">
    <citation type="submission" date="2017-09" db="EMBL/GenBank/DDBJ databases">
        <title>Depth-based differentiation of microbial function through sediment-hosted aquifers and enrichment of novel symbionts in the deep terrestrial subsurface.</title>
        <authorList>
            <person name="Probst A.J."/>
            <person name="Ladd B."/>
            <person name="Jarett J.K."/>
            <person name="Geller-Mcgrath D.E."/>
            <person name="Sieber C.M.K."/>
            <person name="Emerson J.B."/>
            <person name="Anantharaman K."/>
            <person name="Thomas B.C."/>
            <person name="Malmstrom R."/>
            <person name="Stieglmeier M."/>
            <person name="Klingl A."/>
            <person name="Woyke T."/>
            <person name="Ryan C.M."/>
            <person name="Banfield J.F."/>
        </authorList>
    </citation>
    <scope>NUCLEOTIDE SEQUENCE [LARGE SCALE GENOMIC DNA]</scope>
</reference>
<evidence type="ECO:0000313" key="2">
    <source>
        <dbReference type="EMBL" id="PIR91286.1"/>
    </source>
</evidence>
<evidence type="ECO:0000259" key="1">
    <source>
        <dbReference type="PROSITE" id="PS50280"/>
    </source>
</evidence>
<evidence type="ECO:0000313" key="3">
    <source>
        <dbReference type="Proteomes" id="UP000228906"/>
    </source>
</evidence>
<dbReference type="Proteomes" id="UP000228906">
    <property type="component" value="Unassembled WGS sequence"/>
</dbReference>
<dbReference type="SUPFAM" id="SSF82199">
    <property type="entry name" value="SET domain"/>
    <property type="match status" value="1"/>
</dbReference>
<dbReference type="Gene3D" id="2.170.270.10">
    <property type="entry name" value="SET domain"/>
    <property type="match status" value="1"/>
</dbReference>
<dbReference type="InterPro" id="IPR046341">
    <property type="entry name" value="SET_dom_sf"/>
</dbReference>
<sequence length="152" mass="17654">MPMNQNKKKIIGRLRKTYCRLRPSKIEGVGVFAIRDIPEGASIFCGADRQRWFKFTNKELDNLDLGIKKMIDDFFPTDEKDYILAPQNGLNSMDISFFLNHSNKPNCRITEGSSFIATRIIKKGEEITSDYKTYDNNFKVWKTFKNLTSPEK</sequence>
<organism evidence="2 3">
    <name type="scientific">bacterium (Candidatus Gribaldobacteria) CG10_big_fil_rev_8_21_14_0_10_41_12</name>
    <dbReference type="NCBI Taxonomy" id="2014277"/>
    <lineage>
        <taxon>Bacteria</taxon>
        <taxon>Candidatus Gribaldobacteria</taxon>
    </lineage>
</organism>
<dbReference type="AlphaFoldDB" id="A0A2H0UWR1"/>
<feature type="domain" description="SET" evidence="1">
    <location>
        <begin position="17"/>
        <end position="132"/>
    </location>
</feature>
<comment type="caution">
    <text evidence="2">The sequence shown here is derived from an EMBL/GenBank/DDBJ whole genome shotgun (WGS) entry which is preliminary data.</text>
</comment>
<name>A0A2H0UWR1_9BACT</name>
<dbReference type="PROSITE" id="PS50280">
    <property type="entry name" value="SET"/>
    <property type="match status" value="1"/>
</dbReference>
<proteinExistence type="predicted"/>
<gene>
    <name evidence="2" type="ORF">COU03_02530</name>
</gene>
<dbReference type="InterPro" id="IPR001214">
    <property type="entry name" value="SET_dom"/>
</dbReference>
<accession>A0A2H0UWR1</accession>
<dbReference type="EMBL" id="PFAV01000044">
    <property type="protein sequence ID" value="PIR91286.1"/>
    <property type="molecule type" value="Genomic_DNA"/>
</dbReference>
<dbReference type="CDD" id="cd08161">
    <property type="entry name" value="SET"/>
    <property type="match status" value="1"/>
</dbReference>